<dbReference type="InterPro" id="IPR036909">
    <property type="entry name" value="Cyt_c-like_dom_sf"/>
</dbReference>
<name>A0ABN1F0G3_9PROT</name>
<dbReference type="PANTHER" id="PTHR40394">
    <property type="entry name" value="LIPOPROTEIN-RELATED"/>
    <property type="match status" value="1"/>
</dbReference>
<gene>
    <name evidence="6" type="ORF">GCM10009416_16960</name>
</gene>
<dbReference type="InterPro" id="IPR009056">
    <property type="entry name" value="Cyt_c-like_dom"/>
</dbReference>
<dbReference type="PANTHER" id="PTHR40394:SF2">
    <property type="entry name" value="QUINOL:CYTOCHROME C OXIDOREDUCTASE MEMBRANE PROTEIN"/>
    <property type="match status" value="1"/>
</dbReference>
<keyword evidence="2" id="KW-0479">Metal-binding</keyword>
<evidence type="ECO:0000256" key="4">
    <source>
        <dbReference type="SAM" id="MobiDB-lite"/>
    </source>
</evidence>
<sequence>MTRLGRAAAVLALSAAAGCDGWPESTKPAPPAPPPEGAVPRGRTERLAALAPPGPPVDDELLRRGADRYAIYCTPCHGARGRGDGVVVARGHPPIPPLPADPRRSMEAIATNLAGAHPMADRLEPRDRWAVARHVEAIMRGGGPRP</sequence>
<evidence type="ECO:0000313" key="7">
    <source>
        <dbReference type="Proteomes" id="UP001501588"/>
    </source>
</evidence>
<dbReference type="Gene3D" id="1.10.760.10">
    <property type="entry name" value="Cytochrome c-like domain"/>
    <property type="match status" value="1"/>
</dbReference>
<dbReference type="SUPFAM" id="SSF46626">
    <property type="entry name" value="Cytochrome c"/>
    <property type="match status" value="1"/>
</dbReference>
<dbReference type="PROSITE" id="PS51257">
    <property type="entry name" value="PROKAR_LIPOPROTEIN"/>
    <property type="match status" value="1"/>
</dbReference>
<organism evidence="6 7">
    <name type="scientific">Craurococcus roseus</name>
    <dbReference type="NCBI Taxonomy" id="77585"/>
    <lineage>
        <taxon>Bacteria</taxon>
        <taxon>Pseudomonadati</taxon>
        <taxon>Pseudomonadota</taxon>
        <taxon>Alphaproteobacteria</taxon>
        <taxon>Acetobacterales</taxon>
        <taxon>Acetobacteraceae</taxon>
        <taxon>Craurococcus</taxon>
    </lineage>
</organism>
<keyword evidence="1" id="KW-0349">Heme</keyword>
<evidence type="ECO:0000256" key="3">
    <source>
        <dbReference type="ARBA" id="ARBA00023004"/>
    </source>
</evidence>
<keyword evidence="3" id="KW-0408">Iron</keyword>
<dbReference type="EMBL" id="BAAAFZ010000018">
    <property type="protein sequence ID" value="GAA0579132.1"/>
    <property type="molecule type" value="Genomic_DNA"/>
</dbReference>
<feature type="domain" description="Cytochrome c" evidence="5">
    <location>
        <begin position="62"/>
        <end position="135"/>
    </location>
</feature>
<dbReference type="RefSeq" id="WP_343894792.1">
    <property type="nucleotide sequence ID" value="NZ_BAAAFZ010000018.1"/>
</dbReference>
<keyword evidence="7" id="KW-1185">Reference proteome</keyword>
<dbReference type="Pfam" id="PF13442">
    <property type="entry name" value="Cytochrome_CBB3"/>
    <property type="match status" value="1"/>
</dbReference>
<comment type="caution">
    <text evidence="6">The sequence shown here is derived from an EMBL/GenBank/DDBJ whole genome shotgun (WGS) entry which is preliminary data.</text>
</comment>
<accession>A0ABN1F0G3</accession>
<proteinExistence type="predicted"/>
<feature type="region of interest" description="Disordered" evidence="4">
    <location>
        <begin position="19"/>
        <end position="58"/>
    </location>
</feature>
<reference evidence="6 7" key="1">
    <citation type="journal article" date="2019" name="Int. J. Syst. Evol. Microbiol.">
        <title>The Global Catalogue of Microorganisms (GCM) 10K type strain sequencing project: providing services to taxonomists for standard genome sequencing and annotation.</title>
        <authorList>
            <consortium name="The Broad Institute Genomics Platform"/>
            <consortium name="The Broad Institute Genome Sequencing Center for Infectious Disease"/>
            <person name="Wu L."/>
            <person name="Ma J."/>
        </authorList>
    </citation>
    <scope>NUCLEOTIDE SEQUENCE [LARGE SCALE GENOMIC DNA]</scope>
    <source>
        <strain evidence="6 7">JCM 9933</strain>
    </source>
</reference>
<dbReference type="Proteomes" id="UP001501588">
    <property type="component" value="Unassembled WGS sequence"/>
</dbReference>
<evidence type="ECO:0000256" key="1">
    <source>
        <dbReference type="ARBA" id="ARBA00022617"/>
    </source>
</evidence>
<evidence type="ECO:0000256" key="2">
    <source>
        <dbReference type="ARBA" id="ARBA00022723"/>
    </source>
</evidence>
<evidence type="ECO:0000259" key="5">
    <source>
        <dbReference type="Pfam" id="PF13442"/>
    </source>
</evidence>
<evidence type="ECO:0000313" key="6">
    <source>
        <dbReference type="EMBL" id="GAA0579132.1"/>
    </source>
</evidence>
<protein>
    <recommendedName>
        <fullName evidence="5">Cytochrome c domain-containing protein</fullName>
    </recommendedName>
</protein>
<feature type="compositionally biased region" description="Pro residues" evidence="4">
    <location>
        <begin position="28"/>
        <end position="37"/>
    </location>
</feature>